<dbReference type="InterPro" id="IPR022794">
    <property type="entry name" value="Bul1_C"/>
</dbReference>
<dbReference type="PANTHER" id="PTHR31904">
    <property type="entry name" value="BYPASS OF STOP CODON PROTEIN 5-RELATED"/>
    <property type="match status" value="1"/>
</dbReference>
<dbReference type="AlphaFoldDB" id="A0A1A0HHB9"/>
<feature type="compositionally biased region" description="Polar residues" evidence="1">
    <location>
        <begin position="89"/>
        <end position="108"/>
    </location>
</feature>
<organism evidence="4 5">
    <name type="scientific">Metschnikowia bicuspidata var. bicuspidata NRRL YB-4993</name>
    <dbReference type="NCBI Taxonomy" id="869754"/>
    <lineage>
        <taxon>Eukaryota</taxon>
        <taxon>Fungi</taxon>
        <taxon>Dikarya</taxon>
        <taxon>Ascomycota</taxon>
        <taxon>Saccharomycotina</taxon>
        <taxon>Pichiomycetes</taxon>
        <taxon>Metschnikowiaceae</taxon>
        <taxon>Metschnikowia</taxon>
    </lineage>
</organism>
<dbReference type="OrthoDB" id="4094610at2759"/>
<name>A0A1A0HHB9_9ASCO</name>
<gene>
    <name evidence="4" type="ORF">METBIDRAFT_29874</name>
</gene>
<evidence type="ECO:0000259" key="2">
    <source>
        <dbReference type="Pfam" id="PF04425"/>
    </source>
</evidence>
<dbReference type="EMBL" id="LXTC01000001">
    <property type="protein sequence ID" value="OBA23395.1"/>
    <property type="molecule type" value="Genomic_DNA"/>
</dbReference>
<keyword evidence="5" id="KW-1185">Reference proteome</keyword>
<proteinExistence type="predicted"/>
<evidence type="ECO:0000256" key="1">
    <source>
        <dbReference type="SAM" id="MobiDB-lite"/>
    </source>
</evidence>
<feature type="region of interest" description="Disordered" evidence="1">
    <location>
        <begin position="79"/>
        <end position="121"/>
    </location>
</feature>
<dbReference type="InterPro" id="IPR039634">
    <property type="entry name" value="Bul1-like"/>
</dbReference>
<dbReference type="Proteomes" id="UP000092555">
    <property type="component" value="Unassembled WGS sequence"/>
</dbReference>
<feature type="region of interest" description="Disordered" evidence="1">
    <location>
        <begin position="449"/>
        <end position="470"/>
    </location>
</feature>
<evidence type="ECO:0000313" key="5">
    <source>
        <dbReference type="Proteomes" id="UP000092555"/>
    </source>
</evidence>
<dbReference type="GeneID" id="30028479"/>
<reference evidence="4 5" key="1">
    <citation type="submission" date="2016-05" db="EMBL/GenBank/DDBJ databases">
        <title>Comparative genomics of biotechnologically important yeasts.</title>
        <authorList>
            <consortium name="DOE Joint Genome Institute"/>
            <person name="Riley R."/>
            <person name="Haridas S."/>
            <person name="Wolfe K.H."/>
            <person name="Lopes M.R."/>
            <person name="Hittinger C.T."/>
            <person name="Goker M."/>
            <person name="Salamov A."/>
            <person name="Wisecaver J."/>
            <person name="Long T.M."/>
            <person name="Aerts A.L."/>
            <person name="Barry K."/>
            <person name="Choi C."/>
            <person name="Clum A."/>
            <person name="Coughlan A.Y."/>
            <person name="Deshpande S."/>
            <person name="Douglass A.P."/>
            <person name="Hanson S.J."/>
            <person name="Klenk H.-P."/>
            <person name="LaButti K."/>
            <person name="Lapidus A."/>
            <person name="Lindquist E."/>
            <person name="Lipzen A."/>
            <person name="Meier-kolthoff J.P."/>
            <person name="Ohm R.A."/>
            <person name="Otillar R.P."/>
            <person name="Pangilinan J."/>
            <person name="Peng Y."/>
            <person name="Rokas A."/>
            <person name="Rosa C.A."/>
            <person name="Scheuner C."/>
            <person name="Sibirny A.A."/>
            <person name="Slot J.C."/>
            <person name="Stielow J.B."/>
            <person name="Sun H."/>
            <person name="Kurtzman C.P."/>
            <person name="Blackwell M."/>
            <person name="Grigoriev I.V."/>
            <person name="Jeffries T.W."/>
        </authorList>
    </citation>
    <scope>NUCLEOTIDE SEQUENCE [LARGE SCALE GENOMIC DNA]</scope>
    <source>
        <strain evidence="4 5">NRRL YB-4993</strain>
    </source>
</reference>
<sequence length="738" mass="83018">MSIFQKGFKRGAALGSKFNLDLSKTEVVGSTSQSCPNLPATYLVKSPAHEDVPMWNILPSYQLYESTYAKVVDPLIEDMGSEPPVYEDTPTQLSSSDTGNDYFSQQPNAPGGSPSFRSPEPRWENTILAHAHRMKHVDEFNKLVADKLKIDIHLTKKPGARGRKPEFYSPLEKEFLQGDTIHGHVIVVNTCKEPLSFDMFSVVFEGRMAVNSSDGSGSKPHLFFKFLNMFDFNASWTPVNFEDPLDYIDPVDKTTLQFPTKREFQPGVAYKKFFNFTVPMKLLDCACEVHNIPEHCVLLPSIGLDKTVFLQRLRKLREAPIKADKALQSAASPLNHMHSLGNPSGKKIAPNLITRDYGFPDTSISYSVETKVFGKRSVYERGGKLHNEEFIVVKEASLPLRVIPRVLNSSANEEDDNGYIADKHYEIFVKSVEKCLETGRRLERGVSSDRITRKPSTTKQTYVAAPTATKSQHEEECSKVHFPYRKKHLTQPAKIVGLLNAIIPKRELIVRYETPYIFSPVTKIDTDKLGRLEVPICLEYLSTENDGKIVRAPEIRSISTKIVICTVRSQKYPIPIEFTQNMKFRNVVGTSDGVERYIVAPFKAYLAELCKLITIYGTQALGVSNQLLMDVKCLANLEAKSTSLKIENVKVHSTGGLGFWQTSTDSKKAEKKIFLDVDIQSLFVKDSKRPMEDKLQGALTLVPSFQSCIIGRYYYLLIEIKLGNGETMPVKVPFKISN</sequence>
<accession>A0A1A0HHB9</accession>
<dbReference type="InterPro" id="IPR007519">
    <property type="entry name" value="Bul1_N"/>
</dbReference>
<evidence type="ECO:0000259" key="3">
    <source>
        <dbReference type="Pfam" id="PF04426"/>
    </source>
</evidence>
<dbReference type="RefSeq" id="XP_018713876.1">
    <property type="nucleotide sequence ID" value="XM_018855503.1"/>
</dbReference>
<dbReference type="Pfam" id="PF04426">
    <property type="entry name" value="Bul1_C"/>
    <property type="match status" value="2"/>
</dbReference>
<dbReference type="Pfam" id="PF04425">
    <property type="entry name" value="Bul1_N"/>
    <property type="match status" value="1"/>
</dbReference>
<comment type="caution">
    <text evidence="4">The sequence shown here is derived from an EMBL/GenBank/DDBJ whole genome shotgun (WGS) entry which is preliminary data.</text>
</comment>
<feature type="domain" description="Bul1 N-terminal" evidence="2">
    <location>
        <begin position="122"/>
        <end position="451"/>
    </location>
</feature>
<evidence type="ECO:0000313" key="4">
    <source>
        <dbReference type="EMBL" id="OBA23395.1"/>
    </source>
</evidence>
<evidence type="ECO:0008006" key="6">
    <source>
        <dbReference type="Google" id="ProtNLM"/>
    </source>
</evidence>
<dbReference type="PANTHER" id="PTHR31904:SF1">
    <property type="entry name" value="BYPASS OF STOP CODON PROTEIN 5-RELATED"/>
    <property type="match status" value="1"/>
</dbReference>
<feature type="domain" description="Bul1 C-terminal" evidence="3">
    <location>
        <begin position="533"/>
        <end position="645"/>
    </location>
</feature>
<protein>
    <recommendedName>
        <fullName evidence="6">Bul1 N-terminal domain-containing protein</fullName>
    </recommendedName>
</protein>
<feature type="domain" description="Bul1 C-terminal" evidence="3">
    <location>
        <begin position="700"/>
        <end position="737"/>
    </location>
</feature>